<comment type="caution">
    <text evidence="4">The sequence shown here is derived from an EMBL/GenBank/DDBJ whole genome shotgun (WGS) entry which is preliminary data.</text>
</comment>
<dbReference type="AlphaFoldDB" id="A0A1V9GA55"/>
<accession>A0A1V9GA55</accession>
<evidence type="ECO:0000256" key="1">
    <source>
        <dbReference type="SAM" id="MobiDB-lite"/>
    </source>
</evidence>
<dbReference type="RefSeq" id="WP_081145044.1">
    <property type="nucleotide sequence ID" value="NZ_LVYD01000001.1"/>
</dbReference>
<evidence type="ECO:0000259" key="3">
    <source>
        <dbReference type="Pfam" id="PF21186"/>
    </source>
</evidence>
<dbReference type="Gene3D" id="2.30.30.730">
    <property type="match status" value="1"/>
</dbReference>
<protein>
    <submittedName>
        <fullName evidence="4">Uncharacterized protein</fullName>
    </submittedName>
</protein>
<feature type="region of interest" description="Disordered" evidence="1">
    <location>
        <begin position="133"/>
        <end position="230"/>
    </location>
</feature>
<dbReference type="OrthoDB" id="675198at2"/>
<feature type="domain" description="DUF5606" evidence="2">
    <location>
        <begin position="5"/>
        <end position="49"/>
    </location>
</feature>
<keyword evidence="5" id="KW-1185">Reference proteome</keyword>
<dbReference type="InterPro" id="IPR049282">
    <property type="entry name" value="BVU_3817_N_sf"/>
</dbReference>
<dbReference type="STRING" id="1703345.A3860_03060"/>
<feature type="compositionally biased region" description="Basic and acidic residues" evidence="1">
    <location>
        <begin position="143"/>
        <end position="173"/>
    </location>
</feature>
<feature type="compositionally biased region" description="Basic and acidic residues" evidence="1">
    <location>
        <begin position="180"/>
        <end position="197"/>
    </location>
</feature>
<feature type="domain" description="DUF6852" evidence="3">
    <location>
        <begin position="52"/>
        <end position="117"/>
    </location>
</feature>
<dbReference type="Pfam" id="PF18347">
    <property type="entry name" value="DUF5606"/>
    <property type="match status" value="1"/>
</dbReference>
<sequence length="230" mass="25386">MEYAKIVAVTGLPGLFELVSSKSDGAIVRSLEDKSTKFVSSRVHNFSHLESIEVYTVRDNVNLVDIFTAMDSSGEKLPDEKDNAAVKKYFEKVYADLDFDRVYSSDMKKMVKWFGVLKSNNVEIKLREAAPEEELVEEAAPVVEEKATAKEEKPKAAKEPKEAKEAKEVEAPKKKAAPKAKKEDSEAGDEEKKEAAPKKKAAPKAKKEDADGAEEAPAKKKAAPKKDAKK</sequence>
<dbReference type="Gene3D" id="1.10.10.1650">
    <property type="match status" value="1"/>
</dbReference>
<evidence type="ECO:0000259" key="2">
    <source>
        <dbReference type="Pfam" id="PF18347"/>
    </source>
</evidence>
<proteinExistence type="predicted"/>
<dbReference type="InterPro" id="IPR041218">
    <property type="entry name" value="DUF5606"/>
</dbReference>
<name>A0A1V9GA55_9BACT</name>
<reference evidence="4 5" key="1">
    <citation type="submission" date="2016-03" db="EMBL/GenBank/DDBJ databases">
        <title>Niastella vici sp. nov., isolated from farmland soil.</title>
        <authorList>
            <person name="Chen L."/>
            <person name="Wang D."/>
            <person name="Yang S."/>
            <person name="Wang G."/>
        </authorList>
    </citation>
    <scope>NUCLEOTIDE SEQUENCE [LARGE SCALE GENOMIC DNA]</scope>
    <source>
        <strain evidence="4 5">DJ57</strain>
    </source>
</reference>
<dbReference type="Pfam" id="PF21186">
    <property type="entry name" value="DUF6852"/>
    <property type="match status" value="1"/>
</dbReference>
<evidence type="ECO:0000313" key="5">
    <source>
        <dbReference type="Proteomes" id="UP000192796"/>
    </source>
</evidence>
<dbReference type="InterPro" id="IPR049280">
    <property type="entry name" value="DUF6852"/>
</dbReference>
<dbReference type="InterPro" id="IPR049281">
    <property type="entry name" value="BVU_3817-like_C_sf"/>
</dbReference>
<organism evidence="4 5">
    <name type="scientific">Niastella vici</name>
    <dbReference type="NCBI Taxonomy" id="1703345"/>
    <lineage>
        <taxon>Bacteria</taxon>
        <taxon>Pseudomonadati</taxon>
        <taxon>Bacteroidota</taxon>
        <taxon>Chitinophagia</taxon>
        <taxon>Chitinophagales</taxon>
        <taxon>Chitinophagaceae</taxon>
        <taxon>Niastella</taxon>
    </lineage>
</organism>
<evidence type="ECO:0000313" key="4">
    <source>
        <dbReference type="EMBL" id="OQP67346.1"/>
    </source>
</evidence>
<gene>
    <name evidence="4" type="ORF">A3860_03060</name>
</gene>
<dbReference type="Proteomes" id="UP000192796">
    <property type="component" value="Unassembled WGS sequence"/>
</dbReference>
<dbReference type="EMBL" id="LVYD01000001">
    <property type="protein sequence ID" value="OQP67346.1"/>
    <property type="molecule type" value="Genomic_DNA"/>
</dbReference>